<evidence type="ECO:0000256" key="13">
    <source>
        <dbReference type="RuleBase" id="RU361185"/>
    </source>
</evidence>
<dbReference type="SUPFAM" id="SSF51011">
    <property type="entry name" value="Glycosyl hydrolase domain"/>
    <property type="match status" value="1"/>
</dbReference>
<dbReference type="GO" id="GO:0005975">
    <property type="term" value="P:carbohydrate metabolic process"/>
    <property type="evidence" value="ECO:0007669"/>
    <property type="project" value="InterPro"/>
</dbReference>
<dbReference type="InterPro" id="IPR000519">
    <property type="entry name" value="P_trefoil_dom"/>
</dbReference>
<dbReference type="InterPro" id="IPR011013">
    <property type="entry name" value="Gal_mutarotase_sf_dom"/>
</dbReference>
<gene>
    <name evidence="16" type="ORF">C2G38_2090092</name>
</gene>
<keyword evidence="6 13" id="KW-0378">Hydrolase</keyword>
<dbReference type="Pfam" id="PF13802">
    <property type="entry name" value="Gal_mutarotas_2"/>
    <property type="match status" value="1"/>
</dbReference>
<evidence type="ECO:0000313" key="16">
    <source>
        <dbReference type="EMBL" id="RIB16752.1"/>
    </source>
</evidence>
<dbReference type="PANTHER" id="PTHR22762">
    <property type="entry name" value="ALPHA-GLUCOSIDASE"/>
    <property type="match status" value="1"/>
</dbReference>
<dbReference type="SUPFAM" id="SSF57492">
    <property type="entry name" value="Trefoil"/>
    <property type="match status" value="2"/>
</dbReference>
<dbReference type="OrthoDB" id="5839090at2759"/>
<dbReference type="Gene3D" id="2.60.40.1180">
    <property type="entry name" value="Golgi alpha-mannosidase II"/>
    <property type="match status" value="2"/>
</dbReference>
<name>A0A397V410_9GLOM</name>
<protein>
    <recommendedName>
        <fullName evidence="4">alpha-glucosidase</fullName>
        <ecNumber evidence="4">3.2.1.20</ecNumber>
    </recommendedName>
    <alternativeName>
        <fullName evidence="11">Maltase</fullName>
    </alternativeName>
</protein>
<feature type="domain" description="P-type" evidence="15">
    <location>
        <begin position="65"/>
        <end position="105"/>
    </location>
</feature>
<dbReference type="InterPro" id="IPR013780">
    <property type="entry name" value="Glyco_hydro_b"/>
</dbReference>
<evidence type="ECO:0000256" key="5">
    <source>
        <dbReference type="ARBA" id="ARBA00022729"/>
    </source>
</evidence>
<dbReference type="InterPro" id="IPR017853">
    <property type="entry name" value="GH"/>
</dbReference>
<evidence type="ECO:0000256" key="10">
    <source>
        <dbReference type="ARBA" id="ARBA00023295"/>
    </source>
</evidence>
<evidence type="ECO:0000256" key="3">
    <source>
        <dbReference type="ARBA" id="ARBA00007806"/>
    </source>
</evidence>
<dbReference type="CDD" id="cd06602">
    <property type="entry name" value="GH31_MGAM_SI_GAA"/>
    <property type="match status" value="1"/>
</dbReference>
<keyword evidence="5" id="KW-0732">Signal</keyword>
<sequence length="1060" mass="122019">MSVFTSDKAKALLLLFFITIFLICVWLWSPDFKHGIYTRIKSLLQITINETTISGYNALSEIQIDTCSLSDPSKDCGYFGITKEQCEARFCCWKPSNDSWCFYKKGPEYTCNVDPSTRIDCGYFGIQQDECENRLNCCWDPREDAISVNYCFYRARPCNGYKVISSQKSEKYKSGDLELRGHGCGNYGPDRERLKFFVEHQTANRLHLKIFDPIKSRYEIPEDIVPISSIEPTQSDPLYQFSYKADPFTFSVARTSNQEQIINTDVPGVNSLVFEDQYLEITFELPHDPYIYGLGEVVRPLRRDPRGTFQTLWNRDAATPIDENIYGAQPFYMDVRNGTAHGVFLRNSNGMDVTITPGNPPKLTWKVIGGVFDFYFFLGPTPADVIAQYTELVGRPALPPYWALGYHQCRWGYHNLSTLYNVVSEFRNHNIPLETIWNDLDYMEGFKDFTWNSINYPREEVAKFVNTLHENDQHYVVIVDPGIKIERGYWAYEEGVKRNIFIKNAKGKNIIGQVWPGFTNFPDWFNKDTEKYWGDSIEKWLYNVDIDGLWIDMNELASWCKGECMVDIIEDQIFPYVSANDQKLDNIPPFIWNNEPGSITFTTTTMYNSNLNEPPYKINNGAARLPLDSLTLSMDARHANGFLEFDVHNLYGHMEAMITWKVWNERFGKGKRPFIITRSTFAGTGKYAGHWTGDNSANWDNLYLSIPGILNFQIFGIPLVGADICGFNGRTTEELCLRWMQLGSFYPFMRNHNAILESSQEPYIWPSVAATSRRYLRIRYSLLPYYYTLFYESHTYGSMVLRPLFIEYPHIKSALVIDKQFMLGGGILVSPVLLPQKLEVKDAYIPPGIWYNFYSHNVSFEVHDNLGIYSDINAPLNEMPIHLRGGHIIPMQRPRMTTAQTRKTNYYLIIPLDENGSANGTLYFDDGESLDVKDKYTYISYAAYHQSTLVADVKWCGYDNGIILDKIIILGVNRVADVKDDGIVLKRKVSRVILNGVEIEMKESENKNAFIDIGDFDYSDNDIDTSDGSLWAIDDMGKLTFFGLQLSMCQGWNLTWVLEK</sequence>
<keyword evidence="14" id="KW-0812">Transmembrane</keyword>
<dbReference type="GO" id="GO:0090599">
    <property type="term" value="F:alpha-glucosidase activity"/>
    <property type="evidence" value="ECO:0007669"/>
    <property type="project" value="UniProtKB-ARBA"/>
</dbReference>
<evidence type="ECO:0000256" key="11">
    <source>
        <dbReference type="ARBA" id="ARBA00041343"/>
    </source>
</evidence>
<comment type="similarity">
    <text evidence="3 13">Belongs to the glycosyl hydrolase 31 family.</text>
</comment>
<keyword evidence="14" id="KW-1133">Transmembrane helix</keyword>
<dbReference type="InterPro" id="IPR048395">
    <property type="entry name" value="Glyco_hydro_31_C"/>
</dbReference>
<dbReference type="InterPro" id="IPR025887">
    <property type="entry name" value="Glyco_hydro_31_N_dom"/>
</dbReference>
<evidence type="ECO:0000256" key="4">
    <source>
        <dbReference type="ARBA" id="ARBA00012741"/>
    </source>
</evidence>
<dbReference type="SUPFAM" id="SSF74650">
    <property type="entry name" value="Galactose mutarotase-like"/>
    <property type="match status" value="1"/>
</dbReference>
<dbReference type="GO" id="GO:0016020">
    <property type="term" value="C:membrane"/>
    <property type="evidence" value="ECO:0007669"/>
    <property type="project" value="UniProtKB-SubCell"/>
</dbReference>
<dbReference type="PROSITE" id="PS51448">
    <property type="entry name" value="P_TREFOIL_2"/>
    <property type="match status" value="2"/>
</dbReference>
<dbReference type="Pfam" id="PF01055">
    <property type="entry name" value="Glyco_hydro_31_2nd"/>
    <property type="match status" value="1"/>
</dbReference>
<dbReference type="Gene3D" id="3.20.20.80">
    <property type="entry name" value="Glycosidases"/>
    <property type="match status" value="1"/>
</dbReference>
<dbReference type="STRING" id="44941.A0A397V410"/>
<evidence type="ECO:0000256" key="1">
    <source>
        <dbReference type="ARBA" id="ARBA00001657"/>
    </source>
</evidence>
<dbReference type="SUPFAM" id="SSF51445">
    <property type="entry name" value="(Trans)glycosidases"/>
    <property type="match status" value="1"/>
</dbReference>
<evidence type="ECO:0000256" key="8">
    <source>
        <dbReference type="ARBA" id="ARBA00023157"/>
    </source>
</evidence>
<dbReference type="CDD" id="cd00111">
    <property type="entry name" value="Trefoil"/>
    <property type="match status" value="2"/>
</dbReference>
<dbReference type="EMBL" id="QKWP01000653">
    <property type="protein sequence ID" value="RIB16752.1"/>
    <property type="molecule type" value="Genomic_DNA"/>
</dbReference>
<evidence type="ECO:0000256" key="12">
    <source>
        <dbReference type="PROSITE-ProRule" id="PRU00779"/>
    </source>
</evidence>
<dbReference type="InterPro" id="IPR030459">
    <property type="entry name" value="Glyco_hydro_31_CS"/>
</dbReference>
<comment type="caution">
    <text evidence="12">Lacks conserved residue(s) required for the propagation of feature annotation.</text>
</comment>
<dbReference type="PANTHER" id="PTHR22762:SF133">
    <property type="entry name" value="P-TYPE DOMAIN-CONTAINING PROTEIN"/>
    <property type="match status" value="1"/>
</dbReference>
<keyword evidence="8 12" id="KW-1015">Disulfide bond</keyword>
<evidence type="ECO:0000256" key="2">
    <source>
        <dbReference type="ARBA" id="ARBA00004370"/>
    </source>
</evidence>
<evidence type="ECO:0000259" key="15">
    <source>
        <dbReference type="PROSITE" id="PS51448"/>
    </source>
</evidence>
<organism evidence="16 17">
    <name type="scientific">Gigaspora rosea</name>
    <dbReference type="NCBI Taxonomy" id="44941"/>
    <lineage>
        <taxon>Eukaryota</taxon>
        <taxon>Fungi</taxon>
        <taxon>Fungi incertae sedis</taxon>
        <taxon>Mucoromycota</taxon>
        <taxon>Glomeromycotina</taxon>
        <taxon>Glomeromycetes</taxon>
        <taxon>Diversisporales</taxon>
        <taxon>Gigasporaceae</taxon>
        <taxon>Gigaspora</taxon>
    </lineage>
</organism>
<evidence type="ECO:0000256" key="6">
    <source>
        <dbReference type="ARBA" id="ARBA00022801"/>
    </source>
</evidence>
<dbReference type="Gene3D" id="4.10.110.10">
    <property type="entry name" value="Spasmolytic Protein, domain 1"/>
    <property type="match status" value="2"/>
</dbReference>
<feature type="domain" description="P-type" evidence="15">
    <location>
        <begin position="109"/>
        <end position="155"/>
    </location>
</feature>
<dbReference type="PROSITE" id="PS00707">
    <property type="entry name" value="GLYCOSYL_HYDROL_F31_2"/>
    <property type="match status" value="1"/>
</dbReference>
<proteinExistence type="inferred from homology"/>
<feature type="disulfide bond" evidence="12">
    <location>
        <begin position="76"/>
        <end position="91"/>
    </location>
</feature>
<dbReference type="InterPro" id="IPR000322">
    <property type="entry name" value="Glyco_hydro_31_TIM"/>
</dbReference>
<comment type="caution">
    <text evidence="16">The sequence shown here is derived from an EMBL/GenBank/DDBJ whole genome shotgun (WGS) entry which is preliminary data.</text>
</comment>
<keyword evidence="7 14" id="KW-0472">Membrane</keyword>
<dbReference type="InterPro" id="IPR030458">
    <property type="entry name" value="Glyco_hydro_31_AS"/>
</dbReference>
<evidence type="ECO:0000256" key="14">
    <source>
        <dbReference type="SAM" id="Phobius"/>
    </source>
</evidence>
<comment type="subcellular location">
    <subcellularLocation>
        <location evidence="2">Membrane</location>
    </subcellularLocation>
</comment>
<evidence type="ECO:0000256" key="7">
    <source>
        <dbReference type="ARBA" id="ARBA00023136"/>
    </source>
</evidence>
<reference evidence="16 17" key="1">
    <citation type="submission" date="2018-06" db="EMBL/GenBank/DDBJ databases">
        <title>Comparative genomics reveals the genomic features of Rhizophagus irregularis, R. cerebriforme, R. diaphanum and Gigaspora rosea, and their symbiotic lifestyle signature.</title>
        <authorList>
            <person name="Morin E."/>
            <person name="San Clemente H."/>
            <person name="Chen E.C.H."/>
            <person name="De La Providencia I."/>
            <person name="Hainaut M."/>
            <person name="Kuo A."/>
            <person name="Kohler A."/>
            <person name="Murat C."/>
            <person name="Tang N."/>
            <person name="Roy S."/>
            <person name="Loubradou J."/>
            <person name="Henrissat B."/>
            <person name="Grigoriev I.V."/>
            <person name="Corradi N."/>
            <person name="Roux C."/>
            <person name="Martin F.M."/>
        </authorList>
    </citation>
    <scope>NUCLEOTIDE SEQUENCE [LARGE SCALE GENOMIC DNA]</scope>
    <source>
        <strain evidence="16 17">DAOM 194757</strain>
    </source>
</reference>
<evidence type="ECO:0000256" key="9">
    <source>
        <dbReference type="ARBA" id="ARBA00023180"/>
    </source>
</evidence>
<keyword evidence="9" id="KW-0325">Glycoprotein</keyword>
<feature type="transmembrane region" description="Helical" evidence="14">
    <location>
        <begin position="12"/>
        <end position="29"/>
    </location>
</feature>
<keyword evidence="10 13" id="KW-0326">Glycosidase</keyword>
<dbReference type="GO" id="GO:0030246">
    <property type="term" value="F:carbohydrate binding"/>
    <property type="evidence" value="ECO:0007669"/>
    <property type="project" value="InterPro"/>
</dbReference>
<dbReference type="Pfam" id="PF21365">
    <property type="entry name" value="Glyco_hydro_31_3rd"/>
    <property type="match status" value="1"/>
</dbReference>
<accession>A0A397V410</accession>
<dbReference type="EC" id="3.2.1.20" evidence="4"/>
<dbReference type="SMART" id="SM00018">
    <property type="entry name" value="PD"/>
    <property type="match status" value="2"/>
</dbReference>
<dbReference type="InterPro" id="IPR044913">
    <property type="entry name" value="P_trefoil_dom_sf"/>
</dbReference>
<dbReference type="Proteomes" id="UP000266673">
    <property type="component" value="Unassembled WGS sequence"/>
</dbReference>
<evidence type="ECO:0000313" key="17">
    <source>
        <dbReference type="Proteomes" id="UP000266673"/>
    </source>
</evidence>
<keyword evidence="17" id="KW-1185">Reference proteome</keyword>
<dbReference type="CDD" id="cd14752">
    <property type="entry name" value="GH31_N"/>
    <property type="match status" value="1"/>
</dbReference>
<dbReference type="Gene3D" id="2.60.40.1760">
    <property type="entry name" value="glycosyl hydrolase (family 31)"/>
    <property type="match status" value="1"/>
</dbReference>
<dbReference type="AlphaFoldDB" id="A0A397V410"/>
<comment type="catalytic activity">
    <reaction evidence="1">
        <text>Hydrolysis of terminal, non-reducing (1-&gt;4)-linked alpha-D-glucose residues with release of alpha-D-glucose.</text>
        <dbReference type="EC" id="3.2.1.20"/>
    </reaction>
</comment>
<dbReference type="Pfam" id="PF00088">
    <property type="entry name" value="Trefoil"/>
    <property type="match status" value="2"/>
</dbReference>
<dbReference type="PROSITE" id="PS00129">
    <property type="entry name" value="GLYCOSYL_HYDROL_F31_1"/>
    <property type="match status" value="1"/>
</dbReference>